<organism evidence="11 12">
    <name type="scientific">Micromonas commoda (strain RCC299 / NOUM17 / CCMP2709)</name>
    <name type="common">Picoplanktonic green alga</name>
    <dbReference type="NCBI Taxonomy" id="296587"/>
    <lineage>
        <taxon>Eukaryota</taxon>
        <taxon>Viridiplantae</taxon>
        <taxon>Chlorophyta</taxon>
        <taxon>Mamiellophyceae</taxon>
        <taxon>Mamiellales</taxon>
        <taxon>Mamiellaceae</taxon>
        <taxon>Micromonas</taxon>
    </lineage>
</organism>
<dbReference type="GO" id="GO:0051231">
    <property type="term" value="P:spindle elongation"/>
    <property type="evidence" value="ECO:0007669"/>
    <property type="project" value="TreeGrafter"/>
</dbReference>
<feature type="compositionally biased region" description="Basic and acidic residues" evidence="9">
    <location>
        <begin position="1191"/>
        <end position="1203"/>
    </location>
</feature>
<dbReference type="InterPro" id="IPR036961">
    <property type="entry name" value="Kinesin_motor_dom_sf"/>
</dbReference>
<dbReference type="Pfam" id="PF25764">
    <property type="entry name" value="KIF21A_4th"/>
    <property type="match status" value="1"/>
</dbReference>
<evidence type="ECO:0000256" key="3">
    <source>
        <dbReference type="ARBA" id="ARBA00022741"/>
    </source>
</evidence>
<dbReference type="OrthoDB" id="3176171at2759"/>
<keyword evidence="2" id="KW-0963">Cytoplasm</keyword>
<keyword evidence="4 7" id="KW-0067">ATP-binding</keyword>
<evidence type="ECO:0000256" key="2">
    <source>
        <dbReference type="ARBA" id="ARBA00022490"/>
    </source>
</evidence>
<feature type="coiled-coil region" evidence="8">
    <location>
        <begin position="1131"/>
        <end position="1158"/>
    </location>
</feature>
<dbReference type="PANTHER" id="PTHR47969">
    <property type="entry name" value="CHROMOSOME-ASSOCIATED KINESIN KIF4A-RELATED"/>
    <property type="match status" value="1"/>
</dbReference>
<keyword evidence="5 8" id="KW-0175">Coiled coil</keyword>
<dbReference type="InterPro" id="IPR027417">
    <property type="entry name" value="P-loop_NTPase"/>
</dbReference>
<keyword evidence="3 7" id="KW-0547">Nucleotide-binding</keyword>
<name>C1E6I8_MICCC</name>
<protein>
    <submittedName>
        <fullName evidence="11">Kinesin</fullName>
    </submittedName>
</protein>
<feature type="domain" description="Kinesin motor" evidence="10">
    <location>
        <begin position="31"/>
        <end position="363"/>
    </location>
</feature>
<dbReference type="Gene3D" id="3.40.850.10">
    <property type="entry name" value="Kinesin motor domain"/>
    <property type="match status" value="1"/>
</dbReference>
<feature type="compositionally biased region" description="Basic and acidic residues" evidence="9">
    <location>
        <begin position="722"/>
        <end position="742"/>
    </location>
</feature>
<feature type="compositionally biased region" description="Acidic residues" evidence="9">
    <location>
        <begin position="1041"/>
        <end position="1051"/>
    </location>
</feature>
<feature type="region of interest" description="Disordered" evidence="9">
    <location>
        <begin position="1233"/>
        <end position="1259"/>
    </location>
</feature>
<gene>
    <name evidence="11" type="ORF">MICPUN_113650</name>
</gene>
<evidence type="ECO:0000256" key="6">
    <source>
        <dbReference type="ARBA" id="ARBA00023175"/>
    </source>
</evidence>
<dbReference type="InterPro" id="IPR001752">
    <property type="entry name" value="Kinesin_motor_dom"/>
</dbReference>
<keyword evidence="12" id="KW-1185">Reference proteome</keyword>
<feature type="region of interest" description="Disordered" evidence="9">
    <location>
        <begin position="1169"/>
        <end position="1215"/>
    </location>
</feature>
<evidence type="ECO:0000259" key="10">
    <source>
        <dbReference type="PROSITE" id="PS50067"/>
    </source>
</evidence>
<feature type="binding site" evidence="7">
    <location>
        <begin position="115"/>
        <end position="122"/>
    </location>
    <ligand>
        <name>ATP</name>
        <dbReference type="ChEBI" id="CHEBI:30616"/>
    </ligand>
</feature>
<dbReference type="InterPro" id="IPR019821">
    <property type="entry name" value="Kinesin_motor_CS"/>
</dbReference>
<feature type="region of interest" description="Disordered" evidence="9">
    <location>
        <begin position="722"/>
        <end position="754"/>
    </location>
</feature>
<dbReference type="PROSITE" id="PS00411">
    <property type="entry name" value="KINESIN_MOTOR_1"/>
    <property type="match status" value="1"/>
</dbReference>
<evidence type="ECO:0000313" key="11">
    <source>
        <dbReference type="EMBL" id="ACO63438.1"/>
    </source>
</evidence>
<dbReference type="CDD" id="cd01372">
    <property type="entry name" value="KISc_KIF4"/>
    <property type="match status" value="1"/>
</dbReference>
<dbReference type="GO" id="GO:0005524">
    <property type="term" value="F:ATP binding"/>
    <property type="evidence" value="ECO:0007669"/>
    <property type="project" value="UniProtKB-UniRule"/>
</dbReference>
<dbReference type="GO" id="GO:0007018">
    <property type="term" value="P:microtubule-based movement"/>
    <property type="evidence" value="ECO:0007669"/>
    <property type="project" value="InterPro"/>
</dbReference>
<evidence type="ECO:0000256" key="5">
    <source>
        <dbReference type="ARBA" id="ARBA00023054"/>
    </source>
</evidence>
<dbReference type="InParanoid" id="C1E6I8"/>
<dbReference type="STRING" id="296587.C1E6I8"/>
<keyword evidence="6 7" id="KW-0505">Motor protein</keyword>
<reference evidence="11 12" key="1">
    <citation type="journal article" date="2009" name="Science">
        <title>Green evolution and dynamic adaptations revealed by genomes of the marine picoeukaryotes Micromonas.</title>
        <authorList>
            <person name="Worden A.Z."/>
            <person name="Lee J.H."/>
            <person name="Mock T."/>
            <person name="Rouze P."/>
            <person name="Simmons M.P."/>
            <person name="Aerts A.L."/>
            <person name="Allen A.E."/>
            <person name="Cuvelier M.L."/>
            <person name="Derelle E."/>
            <person name="Everett M.V."/>
            <person name="Foulon E."/>
            <person name="Grimwood J."/>
            <person name="Gundlach H."/>
            <person name="Henrissat B."/>
            <person name="Napoli C."/>
            <person name="McDonald S.M."/>
            <person name="Parker M.S."/>
            <person name="Rombauts S."/>
            <person name="Salamov A."/>
            <person name="Von Dassow P."/>
            <person name="Badger J.H."/>
            <person name="Coutinho P.M."/>
            <person name="Demir E."/>
            <person name="Dubchak I."/>
            <person name="Gentemann C."/>
            <person name="Eikrem W."/>
            <person name="Gready J.E."/>
            <person name="John U."/>
            <person name="Lanier W."/>
            <person name="Lindquist E.A."/>
            <person name="Lucas S."/>
            <person name="Mayer K.F."/>
            <person name="Moreau H."/>
            <person name="Not F."/>
            <person name="Otillar R."/>
            <person name="Panaud O."/>
            <person name="Pangilinan J."/>
            <person name="Paulsen I."/>
            <person name="Piegu B."/>
            <person name="Poliakov A."/>
            <person name="Robbens S."/>
            <person name="Schmutz J."/>
            <person name="Toulza E."/>
            <person name="Wyss T."/>
            <person name="Zelensky A."/>
            <person name="Zhou K."/>
            <person name="Armbrust E.V."/>
            <person name="Bhattacharya D."/>
            <person name="Goodenough U.W."/>
            <person name="Van de Peer Y."/>
            <person name="Grigoriev I.V."/>
        </authorList>
    </citation>
    <scope>NUCLEOTIDE SEQUENCE [LARGE SCALE GENOMIC DNA]</scope>
    <source>
        <strain evidence="12">RCC299 / NOUM17</strain>
    </source>
</reference>
<evidence type="ECO:0000313" key="12">
    <source>
        <dbReference type="Proteomes" id="UP000002009"/>
    </source>
</evidence>
<dbReference type="GO" id="GO:0008017">
    <property type="term" value="F:microtubule binding"/>
    <property type="evidence" value="ECO:0007669"/>
    <property type="project" value="InterPro"/>
</dbReference>
<dbReference type="OMA" id="QLWEKNM"/>
<dbReference type="SMART" id="SM00129">
    <property type="entry name" value="KISc"/>
    <property type="match status" value="1"/>
</dbReference>
<evidence type="ECO:0000256" key="4">
    <source>
        <dbReference type="ARBA" id="ARBA00022840"/>
    </source>
</evidence>
<dbReference type="FunCoup" id="C1E6I8">
    <property type="interactions" value="1222"/>
</dbReference>
<feature type="coiled-coil region" evidence="8">
    <location>
        <begin position="372"/>
        <end position="453"/>
    </location>
</feature>
<dbReference type="PROSITE" id="PS50067">
    <property type="entry name" value="KINESIN_MOTOR_2"/>
    <property type="match status" value="1"/>
</dbReference>
<evidence type="ECO:0000256" key="9">
    <source>
        <dbReference type="SAM" id="MobiDB-lite"/>
    </source>
</evidence>
<dbReference type="Pfam" id="PF00225">
    <property type="entry name" value="Kinesin"/>
    <property type="match status" value="1"/>
</dbReference>
<dbReference type="GeneID" id="8243467"/>
<dbReference type="InterPro" id="IPR027640">
    <property type="entry name" value="Kinesin-like_fam"/>
</dbReference>
<dbReference type="GO" id="GO:0007052">
    <property type="term" value="P:mitotic spindle organization"/>
    <property type="evidence" value="ECO:0007669"/>
    <property type="project" value="TreeGrafter"/>
</dbReference>
<comment type="similarity">
    <text evidence="7">Belongs to the TRAFAC class myosin-kinesin ATPase superfamily. Kinesin family.</text>
</comment>
<sequence>MGADEDTAVGAALAEMDDAISHAMEEEKELPVTVALMMRPLVGPELVDGCQACVFPSATEPSVTLVSDHKFTYDHVYHPGTECDGPTEKRLFEQCVEPLVNGLLSGYNATVLAYGQTGSGKTHTMGTAYEPGGATEGVIPRVMNALFSNIAALSDDVTVNLKVSFIEIHKEDIRDLLGSNNQNVSIRDAPGATGGVVLMGVKELPVNTLEKMAGALASGSQSRATAATGMNHRSSRSHAIFTIHVERKGADPADVTRAKIHLVDLAGSERAKRTKAEGQRLKEGIQINKGLLALGNVISALGDDKRRMAGGHVPYRDSKLTRLLQDSLGGNSRTVMVACISPADANLDETLNTLKYANRARNIMNKPTVTFDENASQQVAKLRRMLATARAEVAHLKLNGVSGFSSSSDTNGFVDSTKLEAMEARAMIAEAEAARLRADLVAAEETAAAAQAAELAATVERDRLALKIEDSGMNPEQDEGGSNVIRSYLSTIALLRSEQSRLRHQLKAFQEGRADPYGEDPAANYDLDDNALDFEEEHEDLEDEEEPLEIDEDLENDELHAELATVERTLQAKEARMRAMSSAAQKLQDEVDAATMARGDSAPTLGSPEQQVVEELREKYGRLLKSLESEKSELAAERDKLLDALAAAAKQGDDVRKEVEAKNRARLQELEKRLKELHKLAAKHKEAQRLREKSDQAAKTLQADIQRLRAARVELVRRMEQAAKDGISKQREAERALEAARKEGRRHAIAAQKAQAAVDRQAAVLRRKTEEAANARDQLRALQAAAKANLRKKPGATASAPPVAAPVVAAQLASAVAPAVEVAPIPGPGKGGPGTGLGLNARKAWLESEISAAIEQAELRHALEESLARRAALGRRFPHLASPGKSAFERTPGHALTPGGSVDEAVEEEMRAVTEQIAMLQERVYQSEEREEVRGGMKRWSRVRSLGEARSLLTIMFNTATNARRKTDPGSLPSGASGASGVVEEADAVLRQLKSAKKKPKKFVRPPWQAVGPSSLSGSPEEAQEEKPEPKKKVSTIEYAETSESESEDEVDLAEHDDPEWNEDCQTPAVIGGRVRRVLAKEAKDAVKKGPACTVCTQMFSKRVEGHQKSHKRCPFYSMYLLDKDIKLLELQDDIEAKDELKAKTAELNAETNRLHKAVMDGVIQPPVEDAELSPEDDSGSARDSISSDGTFEKTTESNRGEGDTPSGAPPDVPLSELITTCREARRRAESLLHASGGNTGMSVGRSPFGDVSNSAPGSASVTADVRKRMSFGGASMDAVEFTGVTVGRGSTGGVPEETEDFQFKPIVDATEEFKFKSVVNATEEFRFQSSVNPDDL</sequence>
<dbReference type="GO" id="GO:0005875">
    <property type="term" value="C:microtubule associated complex"/>
    <property type="evidence" value="ECO:0007669"/>
    <property type="project" value="TreeGrafter"/>
</dbReference>
<evidence type="ECO:0000256" key="8">
    <source>
        <dbReference type="SAM" id="Coils"/>
    </source>
</evidence>
<dbReference type="KEGG" id="mis:MICPUN_113650"/>
<feature type="coiled-coil region" evidence="8">
    <location>
        <begin position="903"/>
        <end position="930"/>
    </location>
</feature>
<dbReference type="PANTHER" id="PTHR47969:SF15">
    <property type="entry name" value="CHROMOSOME-ASSOCIATED KINESIN KIF4A-RELATED"/>
    <property type="match status" value="1"/>
</dbReference>
<accession>C1E6I8</accession>
<dbReference type="EMBL" id="CP001326">
    <property type="protein sequence ID" value="ACO63438.1"/>
    <property type="molecule type" value="Genomic_DNA"/>
</dbReference>
<dbReference type="SUPFAM" id="SSF52540">
    <property type="entry name" value="P-loop containing nucleoside triphosphate hydrolases"/>
    <property type="match status" value="1"/>
</dbReference>
<evidence type="ECO:0000256" key="1">
    <source>
        <dbReference type="ARBA" id="ARBA00004496"/>
    </source>
</evidence>
<dbReference type="GO" id="GO:0005737">
    <property type="term" value="C:cytoplasm"/>
    <property type="evidence" value="ECO:0007669"/>
    <property type="project" value="UniProtKB-SubCell"/>
</dbReference>
<feature type="compositionally biased region" description="Acidic residues" evidence="9">
    <location>
        <begin position="1169"/>
        <end position="1179"/>
    </location>
</feature>
<dbReference type="PRINTS" id="PR00380">
    <property type="entry name" value="KINESINHEAVY"/>
</dbReference>
<comment type="subcellular location">
    <subcellularLocation>
        <location evidence="1">Cytoplasm</location>
    </subcellularLocation>
</comment>
<dbReference type="RefSeq" id="XP_002502180.1">
    <property type="nucleotide sequence ID" value="XM_002502134.1"/>
</dbReference>
<feature type="region of interest" description="Disordered" evidence="9">
    <location>
        <begin position="996"/>
        <end position="1051"/>
    </location>
</feature>
<proteinExistence type="inferred from homology"/>
<dbReference type="Proteomes" id="UP000002009">
    <property type="component" value="Chromosome 5"/>
</dbReference>
<dbReference type="eggNOG" id="KOG0244">
    <property type="taxonomic scope" value="Eukaryota"/>
</dbReference>
<dbReference type="GO" id="GO:0003777">
    <property type="term" value="F:microtubule motor activity"/>
    <property type="evidence" value="ECO:0007669"/>
    <property type="project" value="InterPro"/>
</dbReference>
<feature type="coiled-coil region" evidence="8">
    <location>
        <begin position="765"/>
        <end position="792"/>
    </location>
</feature>
<evidence type="ECO:0000256" key="7">
    <source>
        <dbReference type="PROSITE-ProRule" id="PRU00283"/>
    </source>
</evidence>